<proteinExistence type="predicted"/>
<accession>A0A6G8Q0Q5</accession>
<protein>
    <submittedName>
        <fullName evidence="2">Uncharacterized protein</fullName>
    </submittedName>
</protein>
<reference evidence="2 3" key="1">
    <citation type="submission" date="2019-10" db="EMBL/GenBank/DDBJ databases">
        <title>Rubrobacter sp nov SCSIO 52915 isolated from a deep-sea sediment in the South China Sea.</title>
        <authorList>
            <person name="Chen R.W."/>
        </authorList>
    </citation>
    <scope>NUCLEOTIDE SEQUENCE [LARGE SCALE GENOMIC DNA]</scope>
    <source>
        <strain evidence="2 3">SCSIO 52915</strain>
    </source>
</reference>
<dbReference type="KEGG" id="rmar:GBA65_17640"/>
<sequence>MCVLCGQDFVAQAHWTDRYVEDRARAAGPGADPTEYQRDRRRDRAHRAAVTNQVLACYGMRVKDWAGSKYLLSDGKGNSEIVQDLGALWAAAEKILGRPLDPLDPALKERMLDGALAR</sequence>
<dbReference type="EMBL" id="CP045121">
    <property type="protein sequence ID" value="QIN80046.1"/>
    <property type="molecule type" value="Genomic_DNA"/>
</dbReference>
<gene>
    <name evidence="2" type="ORF">GBA65_17640</name>
</gene>
<dbReference type="Proteomes" id="UP000502706">
    <property type="component" value="Chromosome"/>
</dbReference>
<feature type="region of interest" description="Disordered" evidence="1">
    <location>
        <begin position="24"/>
        <end position="47"/>
    </location>
</feature>
<dbReference type="RefSeq" id="WP_166397721.1">
    <property type="nucleotide sequence ID" value="NZ_CP045121.1"/>
</dbReference>
<keyword evidence="3" id="KW-1185">Reference proteome</keyword>
<evidence type="ECO:0000256" key="1">
    <source>
        <dbReference type="SAM" id="MobiDB-lite"/>
    </source>
</evidence>
<dbReference type="AlphaFoldDB" id="A0A6G8Q0Q5"/>
<organism evidence="2 3">
    <name type="scientific">Rubrobacter marinus</name>
    <dbReference type="NCBI Taxonomy" id="2653852"/>
    <lineage>
        <taxon>Bacteria</taxon>
        <taxon>Bacillati</taxon>
        <taxon>Actinomycetota</taxon>
        <taxon>Rubrobacteria</taxon>
        <taxon>Rubrobacterales</taxon>
        <taxon>Rubrobacteraceae</taxon>
        <taxon>Rubrobacter</taxon>
    </lineage>
</organism>
<evidence type="ECO:0000313" key="2">
    <source>
        <dbReference type="EMBL" id="QIN80046.1"/>
    </source>
</evidence>
<evidence type="ECO:0000313" key="3">
    <source>
        <dbReference type="Proteomes" id="UP000502706"/>
    </source>
</evidence>
<name>A0A6G8Q0Q5_9ACTN</name>